<evidence type="ECO:0000256" key="2">
    <source>
        <dbReference type="ARBA" id="ARBA00023315"/>
    </source>
</evidence>
<dbReference type="SUPFAM" id="SSF55729">
    <property type="entry name" value="Acyl-CoA N-acyltransferases (Nat)"/>
    <property type="match status" value="1"/>
</dbReference>
<dbReference type="Pfam" id="PF00583">
    <property type="entry name" value="Acetyltransf_1"/>
    <property type="match status" value="1"/>
</dbReference>
<dbReference type="Proteomes" id="UP001501074">
    <property type="component" value="Unassembled WGS sequence"/>
</dbReference>
<dbReference type="InterPro" id="IPR000182">
    <property type="entry name" value="GNAT_dom"/>
</dbReference>
<dbReference type="EMBL" id="BAAAZO010000012">
    <property type="protein sequence ID" value="GAA3637159.1"/>
    <property type="molecule type" value="Genomic_DNA"/>
</dbReference>
<organism evidence="5 6">
    <name type="scientific">Kineosporia mesophila</name>
    <dbReference type="NCBI Taxonomy" id="566012"/>
    <lineage>
        <taxon>Bacteria</taxon>
        <taxon>Bacillati</taxon>
        <taxon>Actinomycetota</taxon>
        <taxon>Actinomycetes</taxon>
        <taxon>Kineosporiales</taxon>
        <taxon>Kineosporiaceae</taxon>
        <taxon>Kineosporia</taxon>
    </lineage>
</organism>
<reference evidence="6" key="1">
    <citation type="journal article" date="2019" name="Int. J. Syst. Evol. Microbiol.">
        <title>The Global Catalogue of Microorganisms (GCM) 10K type strain sequencing project: providing services to taxonomists for standard genome sequencing and annotation.</title>
        <authorList>
            <consortium name="The Broad Institute Genomics Platform"/>
            <consortium name="The Broad Institute Genome Sequencing Center for Infectious Disease"/>
            <person name="Wu L."/>
            <person name="Ma J."/>
        </authorList>
    </citation>
    <scope>NUCLEOTIDE SEQUENCE [LARGE SCALE GENOMIC DNA]</scope>
    <source>
        <strain evidence="6">JCM 16902</strain>
    </source>
</reference>
<evidence type="ECO:0000256" key="1">
    <source>
        <dbReference type="ARBA" id="ARBA00022679"/>
    </source>
</evidence>
<accession>A0ABP7AQB3</accession>
<dbReference type="Gene3D" id="3.40.630.30">
    <property type="match status" value="1"/>
</dbReference>
<evidence type="ECO:0000256" key="3">
    <source>
        <dbReference type="SAM" id="MobiDB-lite"/>
    </source>
</evidence>
<protein>
    <recommendedName>
        <fullName evidence="4">N-acetyltransferase domain-containing protein</fullName>
    </recommendedName>
</protein>
<keyword evidence="2" id="KW-0012">Acyltransferase</keyword>
<dbReference type="PANTHER" id="PTHR43877">
    <property type="entry name" value="AMINOALKYLPHOSPHONATE N-ACETYLTRANSFERASE-RELATED-RELATED"/>
    <property type="match status" value="1"/>
</dbReference>
<name>A0ABP7AQB3_9ACTN</name>
<dbReference type="InterPro" id="IPR050832">
    <property type="entry name" value="Bact_Acetyltransf"/>
</dbReference>
<proteinExistence type="predicted"/>
<evidence type="ECO:0000313" key="6">
    <source>
        <dbReference type="Proteomes" id="UP001501074"/>
    </source>
</evidence>
<dbReference type="CDD" id="cd04301">
    <property type="entry name" value="NAT_SF"/>
    <property type="match status" value="1"/>
</dbReference>
<keyword evidence="1" id="KW-0808">Transferase</keyword>
<gene>
    <name evidence="5" type="ORF">GCM10022223_64880</name>
</gene>
<feature type="region of interest" description="Disordered" evidence="3">
    <location>
        <begin position="172"/>
        <end position="192"/>
    </location>
</feature>
<dbReference type="InterPro" id="IPR016181">
    <property type="entry name" value="Acyl_CoA_acyltransferase"/>
</dbReference>
<evidence type="ECO:0000259" key="4">
    <source>
        <dbReference type="PROSITE" id="PS51186"/>
    </source>
</evidence>
<keyword evidence="6" id="KW-1185">Reference proteome</keyword>
<sequence>MDDVGEVLALWEASAAEGPRQVRALHADHSGQAAERLAEAIGSGALEVLVARSGERAVGFLVMRETTLNVLTGSTALSIDEFYVAPADRRHGVARALLAQVAPHAERLGVEQVVAGVPPWAKETHRYFARLGFAPVLLRRAATPTALRRRLAGTDAQRGALENLLARRRSLRARARRQGPVGGPVDESPVTA</sequence>
<feature type="domain" description="N-acetyltransferase" evidence="4">
    <location>
        <begin position="8"/>
        <end position="154"/>
    </location>
</feature>
<evidence type="ECO:0000313" key="5">
    <source>
        <dbReference type="EMBL" id="GAA3637159.1"/>
    </source>
</evidence>
<comment type="caution">
    <text evidence="5">The sequence shown here is derived from an EMBL/GenBank/DDBJ whole genome shotgun (WGS) entry which is preliminary data.</text>
</comment>
<dbReference type="PROSITE" id="PS51186">
    <property type="entry name" value="GNAT"/>
    <property type="match status" value="1"/>
</dbReference>